<reference evidence="15" key="1">
    <citation type="submission" date="2017-03" db="EMBL/GenBank/DDBJ databases">
        <title>Genomes of endolithic fungi from Antarctica.</title>
        <authorList>
            <person name="Coleine C."/>
            <person name="Masonjones S."/>
            <person name="Stajich J.E."/>
        </authorList>
    </citation>
    <scope>NUCLEOTIDE SEQUENCE [LARGE SCALE GENOMIC DNA]</scope>
    <source>
        <strain evidence="15">CCFEE 5527</strain>
    </source>
</reference>
<keyword evidence="15" id="KW-1185">Reference proteome</keyword>
<dbReference type="Pfam" id="PF01822">
    <property type="entry name" value="WSC"/>
    <property type="match status" value="1"/>
</dbReference>
<dbReference type="Proteomes" id="UP000192596">
    <property type="component" value="Unassembled WGS sequence"/>
</dbReference>
<evidence type="ECO:0000256" key="6">
    <source>
        <dbReference type="ARBA" id="ARBA00023180"/>
    </source>
</evidence>
<dbReference type="AlphaFoldDB" id="A0A1V8T1C1"/>
<dbReference type="EMBL" id="NAJO01000020">
    <property type="protein sequence ID" value="OQO05018.1"/>
    <property type="molecule type" value="Genomic_DNA"/>
</dbReference>
<dbReference type="PANTHER" id="PTHR42721">
    <property type="entry name" value="SUGAR HYDROLASE-RELATED"/>
    <property type="match status" value="1"/>
</dbReference>
<name>A0A1V8T1C1_9PEZI</name>
<dbReference type="PANTHER" id="PTHR42721:SF3">
    <property type="entry name" value="BETA-D-XYLOSIDASE 5-RELATED"/>
    <property type="match status" value="1"/>
</dbReference>
<evidence type="ECO:0000256" key="7">
    <source>
        <dbReference type="ARBA" id="ARBA00023277"/>
    </source>
</evidence>
<dbReference type="GO" id="GO:0009044">
    <property type="term" value="F:xylan 1,4-beta-xylosidase activity"/>
    <property type="evidence" value="ECO:0007669"/>
    <property type="project" value="UniProtKB-EC"/>
</dbReference>
<proteinExistence type="inferred from homology"/>
<evidence type="ECO:0000259" key="13">
    <source>
        <dbReference type="PROSITE" id="PS51212"/>
    </source>
</evidence>
<evidence type="ECO:0000256" key="4">
    <source>
        <dbReference type="ARBA" id="ARBA00022729"/>
    </source>
</evidence>
<keyword evidence="8" id="KW-0326">Glycosidase</keyword>
<dbReference type="UniPathway" id="UPA00114"/>
<evidence type="ECO:0000256" key="1">
    <source>
        <dbReference type="ARBA" id="ARBA00004851"/>
    </source>
</evidence>
<evidence type="ECO:0000256" key="12">
    <source>
        <dbReference type="SAM" id="SignalP"/>
    </source>
</evidence>
<dbReference type="InterPro" id="IPR036881">
    <property type="entry name" value="Glyco_hydro_3_C_sf"/>
</dbReference>
<dbReference type="InterPro" id="IPR026891">
    <property type="entry name" value="Fn3-like"/>
</dbReference>
<evidence type="ECO:0000256" key="10">
    <source>
        <dbReference type="ARBA" id="ARBA00024574"/>
    </source>
</evidence>
<dbReference type="Gene3D" id="2.60.40.10">
    <property type="entry name" value="Immunoglobulins"/>
    <property type="match status" value="1"/>
</dbReference>
<dbReference type="InterPro" id="IPR002889">
    <property type="entry name" value="WSC_carb-bd"/>
</dbReference>
<evidence type="ECO:0000256" key="3">
    <source>
        <dbReference type="ARBA" id="ARBA00022651"/>
    </source>
</evidence>
<dbReference type="EC" id="3.2.1.37" evidence="11"/>
<dbReference type="InterPro" id="IPR044993">
    <property type="entry name" value="BXL"/>
</dbReference>
<dbReference type="GO" id="GO:0046556">
    <property type="term" value="F:alpha-L-arabinofuranosidase activity"/>
    <property type="evidence" value="ECO:0007669"/>
    <property type="project" value="TreeGrafter"/>
</dbReference>
<keyword evidence="5" id="KW-0378">Hydrolase</keyword>
<dbReference type="InterPro" id="IPR036962">
    <property type="entry name" value="Glyco_hydro_3_N_sf"/>
</dbReference>
<dbReference type="SMART" id="SM01217">
    <property type="entry name" value="Fn3_like"/>
    <property type="match status" value="1"/>
</dbReference>
<feature type="domain" description="WSC" evidence="13">
    <location>
        <begin position="44"/>
        <end position="137"/>
    </location>
</feature>
<comment type="caution">
    <text evidence="14">The sequence shown here is derived from an EMBL/GenBank/DDBJ whole genome shotgun (WGS) entry which is preliminary data.</text>
</comment>
<keyword evidence="3" id="KW-0858">Xylan degradation</keyword>
<dbReference type="SMART" id="SM00321">
    <property type="entry name" value="WSC"/>
    <property type="match status" value="1"/>
</dbReference>
<feature type="signal peptide" evidence="12">
    <location>
        <begin position="1"/>
        <end position="24"/>
    </location>
</feature>
<keyword evidence="6" id="KW-0325">Glycoprotein</keyword>
<comment type="catalytic activity">
    <reaction evidence="10">
        <text>Hydrolysis of (1-&gt;4)-beta-D-xylans, to remove successive D-xylose residues from the non-reducing termini.</text>
        <dbReference type="EC" id="3.2.1.37"/>
    </reaction>
</comment>
<dbReference type="InterPro" id="IPR001764">
    <property type="entry name" value="Glyco_hydro_3_N"/>
</dbReference>
<organism evidence="14 15">
    <name type="scientific">Cryoendolithus antarcticus</name>
    <dbReference type="NCBI Taxonomy" id="1507870"/>
    <lineage>
        <taxon>Eukaryota</taxon>
        <taxon>Fungi</taxon>
        <taxon>Dikarya</taxon>
        <taxon>Ascomycota</taxon>
        <taxon>Pezizomycotina</taxon>
        <taxon>Dothideomycetes</taxon>
        <taxon>Dothideomycetidae</taxon>
        <taxon>Cladosporiales</taxon>
        <taxon>Cladosporiaceae</taxon>
        <taxon>Cryoendolithus</taxon>
    </lineage>
</organism>
<keyword evidence="9" id="KW-0624">Polysaccharide degradation</keyword>
<dbReference type="OrthoDB" id="47059at2759"/>
<dbReference type="GO" id="GO:0045493">
    <property type="term" value="P:xylan catabolic process"/>
    <property type="evidence" value="ECO:0007669"/>
    <property type="project" value="UniProtKB-UniPathway"/>
</dbReference>
<dbReference type="Pfam" id="PF01915">
    <property type="entry name" value="Glyco_hydro_3_C"/>
    <property type="match status" value="1"/>
</dbReference>
<accession>A0A1V8T1C1</accession>
<comment type="pathway">
    <text evidence="1">Glycan degradation; xylan degradation.</text>
</comment>
<dbReference type="Gene3D" id="3.40.50.1700">
    <property type="entry name" value="Glycoside hydrolase family 3 C-terminal domain"/>
    <property type="match status" value="1"/>
</dbReference>
<evidence type="ECO:0000256" key="2">
    <source>
        <dbReference type="ARBA" id="ARBA00005336"/>
    </source>
</evidence>
<dbReference type="InterPro" id="IPR013783">
    <property type="entry name" value="Ig-like_fold"/>
</dbReference>
<feature type="chain" id="PRO_5013274863" description="xylan 1,4-beta-xylosidase" evidence="12">
    <location>
        <begin position="25"/>
        <end position="910"/>
    </location>
</feature>
<evidence type="ECO:0000256" key="8">
    <source>
        <dbReference type="ARBA" id="ARBA00023295"/>
    </source>
</evidence>
<dbReference type="STRING" id="1507870.A0A1V8T1C1"/>
<evidence type="ECO:0000313" key="14">
    <source>
        <dbReference type="EMBL" id="OQO05018.1"/>
    </source>
</evidence>
<dbReference type="InParanoid" id="A0A1V8T1C1"/>
<dbReference type="InterPro" id="IPR002772">
    <property type="entry name" value="Glyco_hydro_3_C"/>
</dbReference>
<dbReference type="SUPFAM" id="SSF51445">
    <property type="entry name" value="(Trans)glycosidases"/>
    <property type="match status" value="1"/>
</dbReference>
<dbReference type="Pfam" id="PF00933">
    <property type="entry name" value="Glyco_hydro_3"/>
    <property type="match status" value="1"/>
</dbReference>
<dbReference type="SUPFAM" id="SSF52279">
    <property type="entry name" value="Beta-D-glucan exohydrolase, C-terminal domain"/>
    <property type="match status" value="1"/>
</dbReference>
<dbReference type="PROSITE" id="PS51212">
    <property type="entry name" value="WSC"/>
    <property type="match status" value="1"/>
</dbReference>
<keyword evidence="4 12" id="KW-0732">Signal</keyword>
<keyword evidence="7" id="KW-0119">Carbohydrate metabolism</keyword>
<evidence type="ECO:0000256" key="5">
    <source>
        <dbReference type="ARBA" id="ARBA00022801"/>
    </source>
</evidence>
<dbReference type="InterPro" id="IPR017853">
    <property type="entry name" value="GH"/>
</dbReference>
<evidence type="ECO:0000256" key="11">
    <source>
        <dbReference type="ARBA" id="ARBA00026107"/>
    </source>
</evidence>
<evidence type="ECO:0000313" key="15">
    <source>
        <dbReference type="Proteomes" id="UP000192596"/>
    </source>
</evidence>
<protein>
    <recommendedName>
        <fullName evidence="11">xylan 1,4-beta-xylosidase</fullName>
        <ecNumber evidence="11">3.2.1.37</ecNumber>
    </recommendedName>
</protein>
<dbReference type="GO" id="GO:0031222">
    <property type="term" value="P:arabinan catabolic process"/>
    <property type="evidence" value="ECO:0007669"/>
    <property type="project" value="TreeGrafter"/>
</dbReference>
<gene>
    <name evidence="14" type="ORF">B0A48_08038</name>
</gene>
<comment type="similarity">
    <text evidence="2">Belongs to the glycosyl hydrolase 3 family.</text>
</comment>
<dbReference type="Gene3D" id="3.20.20.300">
    <property type="entry name" value="Glycoside hydrolase, family 3, N-terminal domain"/>
    <property type="match status" value="1"/>
</dbReference>
<sequence>MAPNRSTALRNVALLSAFAAFGNAQGTTNFTCNASGGGAAYNATKVYLGCYNDPSVSILSAAKLSTIGMTPQYCANWCGERGFGYGGIEFGTQCFCGEQPNFGNAQKIADSRCSQKCATEPSSSCGATYVMSLYQITDPVGNASSGVQDNFTPACLTSPLCGNPVCDKSKSIEERVASLVSQLTTPEKILNLVDASAGAARLGLPAYEWWSEATHGVGSAPGVQFPNKPANFSYATSFPSPITSAAAFDDALIRAIGEVIGKEGRAFGNFGFAGFDYWAPNMNPFREPRWGRGQETPGEDVFHVQSYVRNLVPGMQGDDVTDKQVIATCKHYAAYDVESGRYGNNYNPSQQDLADYFLPAFKTCVRDVSVGSIMCSYNAVGGYPSCASYYLLDEVLRTHWNFTEKYQYVVGDCGAVQDIAEFHNFTDTIPDAASAALNAGTDLDCGSAYLTLNQSLALNSTTVARLDQALNRLYSALFTVGYFDGSKYDTLDWSDVGTPEAEATAYKAAVEGMTLLKNDKSFLPLSSGGKAKATLIGPYANATTQMQGDYSGPPKTILSPLQVFKNYSAWDVTYAQGTAINATNNTGFAAALTAAQGADVIFFLGGIDGSLENEQNDREDLAWPLYQRNLIAQLSALNKPIVVVQFGGGQLDGTPLFNDKNVKSVIWAGYPSQSGAQAILDTIVGKYAPAGRLPITQYPASYADEVSIFDIDLRANASSGYPGRTYKYYTGKAVRAFGYGLSYTKFSFKWGKTLHKQYNIQQLVDDCKKDHGSVKDITPFATVSATIRNTGKITSDFVGLLFISSGNAGPAPRPNKSLVSYARAHAVTARDSQTMDLPLTLGSLARSDADGSLTIYPGDYEIALDNDRYLMQKFKLTGKPAVIETLPKPRAEYDYSVPVHVQPESTVAHS</sequence>
<evidence type="ECO:0000256" key="9">
    <source>
        <dbReference type="ARBA" id="ARBA00023326"/>
    </source>
</evidence>